<dbReference type="InterPro" id="IPR023045">
    <property type="entry name" value="MoaC"/>
</dbReference>
<dbReference type="InterPro" id="IPR036522">
    <property type="entry name" value="MoaC_sf"/>
</dbReference>
<reference evidence="6 7" key="1">
    <citation type="submission" date="2020-06" db="EMBL/GenBank/DDBJ databases">
        <title>Methanofollis fontis sp. nov., a methanogen isolated from marine sediments near a cold seep at Four-Way Closure Ridge offshore southwestern Taiwan.</title>
        <authorList>
            <person name="Chen S.-C."/>
            <person name="Teng N.-H."/>
            <person name="Lin Y.-S."/>
            <person name="Lai M.-C."/>
            <person name="Chen H.-H."/>
            <person name="Wang C.-C."/>
        </authorList>
    </citation>
    <scope>NUCLEOTIDE SEQUENCE [LARGE SCALE GENOMIC DNA]</scope>
    <source>
        <strain evidence="6 7">DSM 2702</strain>
    </source>
</reference>
<dbReference type="GO" id="GO:0006777">
    <property type="term" value="P:Mo-molybdopterin cofactor biosynthetic process"/>
    <property type="evidence" value="ECO:0007669"/>
    <property type="project" value="UniProtKB-UniRule"/>
</dbReference>
<dbReference type="EMBL" id="JABXWR010000001">
    <property type="protein sequence ID" value="NVO66866.1"/>
    <property type="molecule type" value="Genomic_DNA"/>
</dbReference>
<comment type="catalytic activity">
    <reaction evidence="4">
        <text>(8S)-3',8-cyclo-7,8-dihydroguanosine 5'-triphosphate = cyclic pyranopterin phosphate + diphosphate</text>
        <dbReference type="Rhea" id="RHEA:49580"/>
        <dbReference type="ChEBI" id="CHEBI:33019"/>
        <dbReference type="ChEBI" id="CHEBI:59648"/>
        <dbReference type="ChEBI" id="CHEBI:131766"/>
        <dbReference type="EC" id="4.6.1.17"/>
    </reaction>
</comment>
<comment type="similarity">
    <text evidence="4">Belongs to the MoaC family.</text>
</comment>
<evidence type="ECO:0000256" key="3">
    <source>
        <dbReference type="ARBA" id="ARBA00023239"/>
    </source>
</evidence>
<gene>
    <name evidence="4 6" type="primary">moaC</name>
    <name evidence="6" type="ORF">HWN36_05990</name>
</gene>
<dbReference type="NCBIfam" id="NF008999">
    <property type="entry name" value="PRK12343.1"/>
    <property type="match status" value="1"/>
</dbReference>
<organism evidence="6 7">
    <name type="scientific">Methanofollis tationis</name>
    <dbReference type="NCBI Taxonomy" id="81417"/>
    <lineage>
        <taxon>Archaea</taxon>
        <taxon>Methanobacteriati</taxon>
        <taxon>Methanobacteriota</taxon>
        <taxon>Stenosarchaea group</taxon>
        <taxon>Methanomicrobia</taxon>
        <taxon>Methanomicrobiales</taxon>
        <taxon>Methanomicrobiaceae</taxon>
        <taxon>Methanofollis</taxon>
    </lineage>
</organism>
<dbReference type="GO" id="GO:0061799">
    <property type="term" value="F:cyclic pyranopterin monophosphate synthase activity"/>
    <property type="evidence" value="ECO:0007669"/>
    <property type="project" value="UniProtKB-UniRule"/>
</dbReference>
<comment type="caution">
    <text evidence="6">The sequence shown here is derived from an EMBL/GenBank/DDBJ whole genome shotgun (WGS) entry which is preliminary data.</text>
</comment>
<keyword evidence="2 4" id="KW-0501">Molybdenum cofactor biosynthesis</keyword>
<dbReference type="Gene3D" id="3.30.70.640">
    <property type="entry name" value="Molybdopterin cofactor biosynthesis C (MoaC) domain"/>
    <property type="match status" value="1"/>
</dbReference>
<sequence length="156" mass="16767">MVEFTHIADDRARMVDVSAKPDVVREAVAAGRIYLRPETLEAIRSGTTIKGNVLATARVAATLAVKDTPRIIPMCHPLALGGVEVEFGEVEGAIEAIVRVRSYGKTGVEMEALTGVSAALLTVWDMVKSAEKDADGQYPHTRIEGIRVIEKRKGAA</sequence>
<evidence type="ECO:0000313" key="6">
    <source>
        <dbReference type="EMBL" id="NVO66866.1"/>
    </source>
</evidence>
<evidence type="ECO:0000256" key="2">
    <source>
        <dbReference type="ARBA" id="ARBA00023150"/>
    </source>
</evidence>
<protein>
    <recommendedName>
        <fullName evidence="4">Probable cyclic pyranopterin monophosphate synthase</fullName>
        <ecNumber evidence="4">4.6.1.17</ecNumber>
    </recommendedName>
    <alternativeName>
        <fullName evidence="4">Molybdenum cofactor biosynthesis protein C</fullName>
    </alternativeName>
</protein>
<feature type="binding site" evidence="4">
    <location>
        <begin position="74"/>
        <end position="76"/>
    </location>
    <ligand>
        <name>substrate</name>
    </ligand>
</feature>
<dbReference type="SUPFAM" id="SSF55040">
    <property type="entry name" value="Molybdenum cofactor biosynthesis protein C, MoaC"/>
    <property type="match status" value="1"/>
</dbReference>
<dbReference type="Pfam" id="PF01967">
    <property type="entry name" value="MoaC"/>
    <property type="match status" value="1"/>
</dbReference>
<dbReference type="CDD" id="cd01419">
    <property type="entry name" value="MoaC_A"/>
    <property type="match status" value="1"/>
</dbReference>
<dbReference type="OrthoDB" id="10067at2157"/>
<evidence type="ECO:0000256" key="4">
    <source>
        <dbReference type="HAMAP-Rule" id="MF_01224"/>
    </source>
</evidence>
<feature type="active site" evidence="4">
    <location>
        <position position="125"/>
    </location>
</feature>
<dbReference type="NCBIfam" id="TIGR00581">
    <property type="entry name" value="moaC"/>
    <property type="match status" value="1"/>
</dbReference>
<comment type="function">
    <text evidence="4">Catalyzes the conversion of (8S)-3',8-cyclo-7,8-dihydroguanosine 5'-triphosphate to cyclic pyranopterin monophosphate (cPMP).</text>
</comment>
<dbReference type="UniPathway" id="UPA00344"/>
<evidence type="ECO:0000256" key="1">
    <source>
        <dbReference type="ARBA" id="ARBA00005046"/>
    </source>
</evidence>
<dbReference type="RefSeq" id="WP_176788517.1">
    <property type="nucleotide sequence ID" value="NZ_JABXWR010000001.1"/>
</dbReference>
<keyword evidence="3 4" id="KW-0456">Lyase</keyword>
<evidence type="ECO:0000259" key="5">
    <source>
        <dbReference type="Pfam" id="PF01967"/>
    </source>
</evidence>
<dbReference type="Proteomes" id="UP000570823">
    <property type="component" value="Unassembled WGS sequence"/>
</dbReference>
<dbReference type="InterPro" id="IPR023047">
    <property type="entry name" value="Mo_CF_biosynth-C_arc"/>
</dbReference>
<accession>A0A7K4HNK6</accession>
<proteinExistence type="inferred from homology"/>
<evidence type="ECO:0000313" key="7">
    <source>
        <dbReference type="Proteomes" id="UP000570823"/>
    </source>
</evidence>
<feature type="binding site" evidence="4">
    <location>
        <begin position="110"/>
        <end position="111"/>
    </location>
    <ligand>
        <name>substrate</name>
    </ligand>
</feature>
<dbReference type="HAMAP" id="MF_01224_A">
    <property type="entry name" value="MoaC_A"/>
    <property type="match status" value="1"/>
</dbReference>
<comment type="subunit">
    <text evidence="4">Homohexamer; trimer of dimers.</text>
</comment>
<comment type="pathway">
    <text evidence="1 4">Cofactor biosynthesis; molybdopterin biosynthesis.</text>
</comment>
<name>A0A7K4HNK6_9EURY</name>
<keyword evidence="7" id="KW-1185">Reference proteome</keyword>
<feature type="domain" description="Molybdopterin cofactor biosynthesis C (MoaC)" evidence="5">
    <location>
        <begin position="14"/>
        <end position="154"/>
    </location>
</feature>
<dbReference type="EC" id="4.6.1.17" evidence="4"/>
<dbReference type="AlphaFoldDB" id="A0A7K4HNK6"/>
<dbReference type="InterPro" id="IPR002820">
    <property type="entry name" value="Mopterin_CF_biosynth-C_dom"/>
</dbReference>